<evidence type="ECO:0000256" key="7">
    <source>
        <dbReference type="ARBA" id="ARBA00022692"/>
    </source>
</evidence>
<dbReference type="GO" id="GO:0016757">
    <property type="term" value="F:glycosyltransferase activity"/>
    <property type="evidence" value="ECO:0007669"/>
    <property type="project" value="UniProtKB-KW"/>
</dbReference>
<comment type="catalytic activity">
    <reaction evidence="16">
        <text>3-O-(alpha-D-mannosyl)-L-threonyl-[protein] + UDP-N-acetyl-alpha-D-glucosamine = 3-O-(N-acetyl-beta-D-glucosaminyl-(1-&gt;4)-alpha-D-mannosyl)-L-threonyl-[protein] + UDP + H(+)</text>
        <dbReference type="Rhea" id="RHEA:37663"/>
        <dbReference type="Rhea" id="RHEA-COMP:13547"/>
        <dbReference type="Rhea" id="RHEA-COMP:13618"/>
        <dbReference type="ChEBI" id="CHEBI:15378"/>
        <dbReference type="ChEBI" id="CHEBI:57705"/>
        <dbReference type="ChEBI" id="CHEBI:58223"/>
        <dbReference type="ChEBI" id="CHEBI:137323"/>
        <dbReference type="ChEBI" id="CHEBI:137540"/>
        <dbReference type="EC" id="2.4.1.312"/>
    </reaction>
</comment>
<keyword evidence="19" id="KW-1185">Reference proteome</keyword>
<comment type="pathway">
    <text evidence="2">Protein modification; protein glycosylation.</text>
</comment>
<dbReference type="EMBL" id="JACVVK020000053">
    <property type="protein sequence ID" value="KAK7498126.1"/>
    <property type="molecule type" value="Genomic_DNA"/>
</dbReference>
<evidence type="ECO:0000313" key="18">
    <source>
        <dbReference type="EMBL" id="KAK7498126.1"/>
    </source>
</evidence>
<dbReference type="GO" id="GO:0005789">
    <property type="term" value="C:endoplasmic reticulum membrane"/>
    <property type="evidence" value="ECO:0007669"/>
    <property type="project" value="UniProtKB-SubCell"/>
</dbReference>
<evidence type="ECO:0000256" key="4">
    <source>
        <dbReference type="ARBA" id="ARBA00020030"/>
    </source>
</evidence>
<feature type="domain" description="Fibronectin type-III" evidence="17">
    <location>
        <begin position="761"/>
        <end position="856"/>
    </location>
</feature>
<dbReference type="PROSITE" id="PS50853">
    <property type="entry name" value="FN3"/>
    <property type="match status" value="1"/>
</dbReference>
<dbReference type="CDD" id="cd00063">
    <property type="entry name" value="FN3"/>
    <property type="match status" value="1"/>
</dbReference>
<comment type="caution">
    <text evidence="18">The sequence shown here is derived from an EMBL/GenBank/DDBJ whole genome shotgun (WGS) entry which is preliminary data.</text>
</comment>
<evidence type="ECO:0000256" key="1">
    <source>
        <dbReference type="ARBA" id="ARBA00004648"/>
    </source>
</evidence>
<accession>A0ABD0LFH4</accession>
<keyword evidence="12" id="KW-0325">Glycoprotein</keyword>
<evidence type="ECO:0000256" key="12">
    <source>
        <dbReference type="ARBA" id="ARBA00023180"/>
    </source>
</evidence>
<dbReference type="SUPFAM" id="SSF49265">
    <property type="entry name" value="Fibronectin type III"/>
    <property type="match status" value="1"/>
</dbReference>
<dbReference type="InterPro" id="IPR013783">
    <property type="entry name" value="Ig-like_fold"/>
</dbReference>
<dbReference type="InterPro" id="IPR049625">
    <property type="entry name" value="Glyco_transf_61_cat"/>
</dbReference>
<evidence type="ECO:0000259" key="17">
    <source>
        <dbReference type="PROSITE" id="PS50853"/>
    </source>
</evidence>
<evidence type="ECO:0000256" key="16">
    <source>
        <dbReference type="ARBA" id="ARBA00048274"/>
    </source>
</evidence>
<dbReference type="EC" id="2.4.1.312" evidence="3"/>
<keyword evidence="8" id="KW-0256">Endoplasmic reticulum</keyword>
<evidence type="ECO:0000256" key="2">
    <source>
        <dbReference type="ARBA" id="ARBA00004922"/>
    </source>
</evidence>
<gene>
    <name evidence="18" type="ORF">BaRGS_00010714</name>
</gene>
<evidence type="ECO:0000256" key="5">
    <source>
        <dbReference type="ARBA" id="ARBA00022676"/>
    </source>
</evidence>
<dbReference type="InterPro" id="IPR036116">
    <property type="entry name" value="FN3_sf"/>
</dbReference>
<keyword evidence="10" id="KW-1133">Transmembrane helix</keyword>
<evidence type="ECO:0000256" key="15">
    <source>
        <dbReference type="ARBA" id="ARBA00045959"/>
    </source>
</evidence>
<name>A0ABD0LFH4_9CAEN</name>
<reference evidence="18 19" key="1">
    <citation type="journal article" date="2023" name="Sci. Data">
        <title>Genome assembly of the Korean intertidal mud-creeper Batillaria attramentaria.</title>
        <authorList>
            <person name="Patra A.K."/>
            <person name="Ho P.T."/>
            <person name="Jun S."/>
            <person name="Lee S.J."/>
            <person name="Kim Y."/>
            <person name="Won Y.J."/>
        </authorList>
    </citation>
    <scope>NUCLEOTIDE SEQUENCE [LARGE SCALE GENOMIC DNA]</scope>
    <source>
        <strain evidence="18">Wonlab-2016</strain>
    </source>
</reference>
<evidence type="ECO:0000256" key="11">
    <source>
        <dbReference type="ARBA" id="ARBA00023136"/>
    </source>
</evidence>
<dbReference type="AlphaFoldDB" id="A0ABD0LFH4"/>
<evidence type="ECO:0000256" key="8">
    <source>
        <dbReference type="ARBA" id="ARBA00022824"/>
    </source>
</evidence>
<dbReference type="InterPro" id="IPR003961">
    <property type="entry name" value="FN3_dom"/>
</dbReference>
<keyword evidence="11" id="KW-0472">Membrane</keyword>
<organism evidence="18 19">
    <name type="scientific">Batillaria attramentaria</name>
    <dbReference type="NCBI Taxonomy" id="370345"/>
    <lineage>
        <taxon>Eukaryota</taxon>
        <taxon>Metazoa</taxon>
        <taxon>Spiralia</taxon>
        <taxon>Lophotrochozoa</taxon>
        <taxon>Mollusca</taxon>
        <taxon>Gastropoda</taxon>
        <taxon>Caenogastropoda</taxon>
        <taxon>Sorbeoconcha</taxon>
        <taxon>Cerithioidea</taxon>
        <taxon>Batillariidae</taxon>
        <taxon>Batillaria</taxon>
    </lineage>
</organism>
<comment type="function">
    <text evidence="15">O-linked mannose beta-1,4-N-acetylglucosaminyltransferase that transfers UDP-N-acetyl-D-glucosamine to the 4-position of the mannose to generate N-acetyl-D-glucosamine-beta-1,4-O-D-mannosylprotein. Involved in the biosynthesis of the phosphorylated O-mannosyl trisaccharide (N-acetylgalactosamine-beta-3-N-acetylglucosamine-beta-4-(phosphate-6-)mannose), a carbohydrate structure present in alpha-dystroglycan (DAG1), which is required for binding laminin G-like domain-containing extracellular proteins with high affinity.</text>
</comment>
<evidence type="ECO:0000256" key="6">
    <source>
        <dbReference type="ARBA" id="ARBA00022679"/>
    </source>
</evidence>
<evidence type="ECO:0000313" key="19">
    <source>
        <dbReference type="Proteomes" id="UP001519460"/>
    </source>
</evidence>
<dbReference type="PANTHER" id="PTHR20961">
    <property type="entry name" value="GLYCOSYLTRANSFERASE"/>
    <property type="match status" value="1"/>
</dbReference>
<evidence type="ECO:0000256" key="14">
    <source>
        <dbReference type="ARBA" id="ARBA00032859"/>
    </source>
</evidence>
<sequence length="856" mass="95267">MLSLHHITHAVSVVVICFLIKKYIELRVQHTDLKYKYEGLMVSCASTQHENSDETCSCMRQSNLAFAQSETGTGHVEVSTEAHQSVYATLSEREMFEAKIQASEVMVDDYGKTLGYAAEENDVQPHFQDSSGAVPQIPAQLPPLDQAAHGQQPVVQPSFTFSSSVSMATKRLEVLNGRLGVDGKTEVSDVERTMAASLDRTSESLEVVKLSPSSTDVRSESEPQEKLTAAFSTVSTTESDFYLGSRINEAVEKNEQQILTTGSFSDMEDLPQAAHGTPFIPAKVETSFDEIDEGDWEDDVADEENKPSLVRLPQQQLSDSELEKLVDQGSSAQCSGKTVSDRTCRFQNLCFDKISEKFLFLNSRNSVFLNIPILKDNEALLELSTVAGHNAQNFFYTTVPADHIRDFDTAVIPGTTVVFKRFKPDNVMHVLHDDIIPLFHTLQSVNVKPHTAEGWDGRFPVSVFLADENDEGEFLDLYDTFAGNGIFTRESLAGTESRYLCLPEAYVGLSKGTTWYQYGFFEPQGPITDSTVTSYHIHSVSSHLLNHFASDCLICGAGGHLVLILRKETRLILNEMDLVMGISKEFRLKVMTVSFETHNLSDMIPIIHSSRGIIGMHGSLLSLAMFLRQGSILVELFPYAVNSSKYTPYKTLCEVPGMSITYRAWTNQNPENTVGHPDWPSEFGGVHHLPIKQQQEIVAQTEVPPHLCCEDPSWLYHIFQDTLVNIPEVLALVKSGLEEGRGLWVENDKLSVAKGNVIPSPVKNLKCQSKLSQGKQSFVLQWEPPWNVEFLQGHNLKYSIHMQDTVSGKSLHMNSGRETMYQVSKGIAQGVKYVVRVRCILNGVQGPFASMVMCHT</sequence>
<dbReference type="Pfam" id="PF04577">
    <property type="entry name" value="Glyco_transf_61"/>
    <property type="match status" value="1"/>
</dbReference>
<proteinExistence type="predicted"/>
<keyword evidence="7" id="KW-0812">Transmembrane</keyword>
<dbReference type="Proteomes" id="UP001519460">
    <property type="component" value="Unassembled WGS sequence"/>
</dbReference>
<protein>
    <recommendedName>
        <fullName evidence="4">Protein O-linked-mannose beta-1,4-N-acetylglucosaminyltransferase 2</fullName>
        <ecNumber evidence="3">2.4.1.312</ecNumber>
    </recommendedName>
    <alternativeName>
        <fullName evidence="13">Extracellular O-linked N-acetylglucosamine transferase-like</fullName>
    </alternativeName>
    <alternativeName>
        <fullName evidence="14">Glycosyltransferase-like domain-containing protein 2</fullName>
    </alternativeName>
</protein>
<comment type="subcellular location">
    <subcellularLocation>
        <location evidence="1">Endoplasmic reticulum membrane</location>
        <topology evidence="1">Single-pass type II membrane protein</topology>
    </subcellularLocation>
</comment>
<dbReference type="PANTHER" id="PTHR20961:SF38">
    <property type="entry name" value="PROTEIN O-LINKED-MANNOSE BETA-1,4-N-ACETYLGLUCOSAMINYLTRANSFERASE 2"/>
    <property type="match status" value="1"/>
</dbReference>
<dbReference type="InterPro" id="IPR007657">
    <property type="entry name" value="Glycosyltransferase_61"/>
</dbReference>
<keyword evidence="9" id="KW-0735">Signal-anchor</keyword>
<evidence type="ECO:0000256" key="13">
    <source>
        <dbReference type="ARBA" id="ARBA00030318"/>
    </source>
</evidence>
<evidence type="ECO:0000256" key="3">
    <source>
        <dbReference type="ARBA" id="ARBA00012823"/>
    </source>
</evidence>
<keyword evidence="5" id="KW-0328">Glycosyltransferase</keyword>
<evidence type="ECO:0000256" key="9">
    <source>
        <dbReference type="ARBA" id="ARBA00022968"/>
    </source>
</evidence>
<dbReference type="Gene3D" id="2.60.40.10">
    <property type="entry name" value="Immunoglobulins"/>
    <property type="match status" value="1"/>
</dbReference>
<keyword evidence="6" id="KW-0808">Transferase</keyword>
<evidence type="ECO:0000256" key="10">
    <source>
        <dbReference type="ARBA" id="ARBA00022989"/>
    </source>
</evidence>